<dbReference type="PROSITE" id="PS00995">
    <property type="entry name" value="TCP1_3"/>
    <property type="match status" value="1"/>
</dbReference>
<dbReference type="SUPFAM" id="SSF52029">
    <property type="entry name" value="GroEL apical domain-like"/>
    <property type="match status" value="1"/>
</dbReference>
<dbReference type="Gene3D" id="1.10.560.10">
    <property type="entry name" value="GroEL-like equatorial domain"/>
    <property type="match status" value="1"/>
</dbReference>
<accession>A0A075GML2</accession>
<organism evidence="6">
    <name type="scientific">uncultured marine group II/III euryarchaeote KM3_15_H06</name>
    <dbReference type="NCBI Taxonomy" id="1457911"/>
    <lineage>
        <taxon>Archaea</taxon>
        <taxon>Methanobacteriati</taxon>
        <taxon>Methanobacteriota</taxon>
        <taxon>environmental samples</taxon>
    </lineage>
</organism>
<dbReference type="Pfam" id="PF00118">
    <property type="entry name" value="Cpn60_TCP1"/>
    <property type="match status" value="1"/>
</dbReference>
<dbReference type="InterPro" id="IPR027413">
    <property type="entry name" value="GROEL-like_equatorial_sf"/>
</dbReference>
<keyword evidence="2 5" id="KW-0547">Nucleotide-binding</keyword>
<evidence type="ECO:0000256" key="5">
    <source>
        <dbReference type="RuleBase" id="RU004187"/>
    </source>
</evidence>
<dbReference type="GO" id="GO:0005524">
    <property type="term" value="F:ATP binding"/>
    <property type="evidence" value="ECO:0007669"/>
    <property type="project" value="UniProtKB-KW"/>
</dbReference>
<name>A0A075GML2_9EURY</name>
<keyword evidence="3 5" id="KW-0067">ATP-binding</keyword>
<dbReference type="InterPro" id="IPR002194">
    <property type="entry name" value="Chaperonin_TCP-1_CS"/>
</dbReference>
<dbReference type="NCBIfam" id="NF041082">
    <property type="entry name" value="thermosome_alpha"/>
    <property type="match status" value="1"/>
</dbReference>
<reference evidence="6" key="1">
    <citation type="journal article" date="2014" name="Genome Biol. Evol.">
        <title>Pangenome evidence for extensive interdomain horizontal transfer affecting lineage core and shell genes in uncultured planktonic thaumarchaeota and euryarchaeota.</title>
        <authorList>
            <person name="Deschamps P."/>
            <person name="Zivanovic Y."/>
            <person name="Moreira D."/>
            <person name="Rodriguez-Valera F."/>
            <person name="Lopez-Garcia P."/>
        </authorList>
    </citation>
    <scope>NUCLEOTIDE SEQUENCE</scope>
</reference>
<dbReference type="InterPro" id="IPR017998">
    <property type="entry name" value="Chaperone_TCP-1"/>
</dbReference>
<dbReference type="EMBL" id="KF900666">
    <property type="protein sequence ID" value="AIF02973.1"/>
    <property type="molecule type" value="Genomic_DNA"/>
</dbReference>
<dbReference type="NCBIfam" id="NF041083">
    <property type="entry name" value="thermosome_beta"/>
    <property type="match status" value="1"/>
</dbReference>
<evidence type="ECO:0000256" key="4">
    <source>
        <dbReference type="ARBA" id="ARBA00023186"/>
    </source>
</evidence>
<evidence type="ECO:0000256" key="3">
    <source>
        <dbReference type="ARBA" id="ARBA00022840"/>
    </source>
</evidence>
<evidence type="ECO:0000313" key="6">
    <source>
        <dbReference type="EMBL" id="AIF02973.1"/>
    </source>
</evidence>
<sequence length="533" mass="57328">MTQHEHETLLSDTKRSEGRMALRNNVAAASALADAVRSTLGPRGLDKMLVSDGDALVTNDGVTVLQNAKVEHPTARMLIDQSTAQDSQAGDGTTTTVILTAELLQNALELTERGVHPSIIGRGFRMAWEACESGLGEIARPMSEEQHLQAVQTSLAGKSDEGIRAHLSNLAVEAAHSLSEEVDGVASADASLVKVVTDRGKQSTASELVHGLVLPKEKIHPQMELLPKGGRIMLLDGGISRRKPEIDINLKVTDLGMLAALNERELADVQKRVDAISALGVDLICVRDGIDDDARGMLYSAGITAYRRLERPDLELLSRATGATLVHEISLAVEDDLGEFSSLSETNWHGVNHLLLVGSQSRGITLVVRGTSNTRIEEIERCFEDALQVACNLVESPQLLPGGGATQMALARRLRRHAETVPGREQLAIEAFAAALDSIPRILAENAGLSSLDESIRLNAAQDEGGDWIGLDLFTGEPRDMAEAGIVEPLLVTRHAIEGATEAAISVLRIDDVLWAEQDAQEPDWKTDDSDED</sequence>
<dbReference type="AlphaFoldDB" id="A0A075GML2"/>
<proteinExistence type="inferred from homology"/>
<evidence type="ECO:0000256" key="2">
    <source>
        <dbReference type="ARBA" id="ARBA00022741"/>
    </source>
</evidence>
<dbReference type="GO" id="GO:0051082">
    <property type="term" value="F:unfolded protein binding"/>
    <property type="evidence" value="ECO:0007669"/>
    <property type="project" value="InterPro"/>
</dbReference>
<dbReference type="PROSITE" id="PS00750">
    <property type="entry name" value="TCP1_1"/>
    <property type="match status" value="1"/>
</dbReference>
<dbReference type="InterPro" id="IPR002423">
    <property type="entry name" value="Cpn60/GroEL/TCP-1"/>
</dbReference>
<dbReference type="InterPro" id="IPR054827">
    <property type="entry name" value="thermosome_alpha"/>
</dbReference>
<dbReference type="Gene3D" id="3.30.260.10">
    <property type="entry name" value="TCP-1-like chaperonin intermediate domain"/>
    <property type="match status" value="1"/>
</dbReference>
<dbReference type="InterPro" id="IPR053374">
    <property type="entry name" value="TCP-1_chaperonin"/>
</dbReference>
<dbReference type="GO" id="GO:0016887">
    <property type="term" value="F:ATP hydrolysis activity"/>
    <property type="evidence" value="ECO:0007669"/>
    <property type="project" value="InterPro"/>
</dbReference>
<evidence type="ECO:0000256" key="1">
    <source>
        <dbReference type="ARBA" id="ARBA00008020"/>
    </source>
</evidence>
<dbReference type="Gene3D" id="3.50.7.10">
    <property type="entry name" value="GroEL"/>
    <property type="match status" value="1"/>
</dbReference>
<comment type="similarity">
    <text evidence="1 5">Belongs to the TCP-1 chaperonin family.</text>
</comment>
<dbReference type="PROSITE" id="PS00751">
    <property type="entry name" value="TCP1_2"/>
    <property type="match status" value="1"/>
</dbReference>
<dbReference type="SUPFAM" id="SSF54849">
    <property type="entry name" value="GroEL-intermediate domain like"/>
    <property type="match status" value="1"/>
</dbReference>
<dbReference type="SUPFAM" id="SSF48592">
    <property type="entry name" value="GroEL equatorial domain-like"/>
    <property type="match status" value="1"/>
</dbReference>
<dbReference type="InterPro" id="IPR027410">
    <property type="entry name" value="TCP-1-like_intermed_sf"/>
</dbReference>
<keyword evidence="4 5" id="KW-0143">Chaperone</keyword>
<dbReference type="GO" id="GO:0140662">
    <property type="term" value="F:ATP-dependent protein folding chaperone"/>
    <property type="evidence" value="ECO:0007669"/>
    <property type="project" value="InterPro"/>
</dbReference>
<dbReference type="PRINTS" id="PR00304">
    <property type="entry name" value="TCOMPLEXTCP1"/>
</dbReference>
<protein>
    <submittedName>
        <fullName evidence="6">Thermosome subunit</fullName>
    </submittedName>
</protein>
<dbReference type="PANTHER" id="PTHR11353">
    <property type="entry name" value="CHAPERONIN"/>
    <property type="match status" value="1"/>
</dbReference>
<dbReference type="InterPro" id="IPR027409">
    <property type="entry name" value="GroEL-like_apical_dom_sf"/>
</dbReference>